<evidence type="ECO:0000313" key="3">
    <source>
        <dbReference type="Proteomes" id="UP000230423"/>
    </source>
</evidence>
<dbReference type="AlphaFoldDB" id="A0A2G9V4B7"/>
<dbReference type="EMBL" id="KZ345001">
    <property type="protein sequence ID" value="PIO77343.1"/>
    <property type="molecule type" value="Genomic_DNA"/>
</dbReference>
<feature type="region of interest" description="Disordered" evidence="1">
    <location>
        <begin position="117"/>
        <end position="139"/>
    </location>
</feature>
<evidence type="ECO:0000256" key="1">
    <source>
        <dbReference type="SAM" id="MobiDB-lite"/>
    </source>
</evidence>
<organism evidence="2 3">
    <name type="scientific">Teladorsagia circumcincta</name>
    <name type="common">Brown stomach worm</name>
    <name type="synonym">Ostertagia circumcincta</name>
    <dbReference type="NCBI Taxonomy" id="45464"/>
    <lineage>
        <taxon>Eukaryota</taxon>
        <taxon>Metazoa</taxon>
        <taxon>Ecdysozoa</taxon>
        <taxon>Nematoda</taxon>
        <taxon>Chromadorea</taxon>
        <taxon>Rhabditida</taxon>
        <taxon>Rhabditina</taxon>
        <taxon>Rhabditomorpha</taxon>
        <taxon>Strongyloidea</taxon>
        <taxon>Trichostrongylidae</taxon>
        <taxon>Teladorsagia</taxon>
    </lineage>
</organism>
<name>A0A2G9V4B7_TELCI</name>
<accession>A0A2G9V4B7</accession>
<proteinExistence type="predicted"/>
<reference evidence="2 3" key="1">
    <citation type="submission" date="2015-09" db="EMBL/GenBank/DDBJ databases">
        <title>Draft genome of the parasitic nematode Teladorsagia circumcincta isolate WARC Sus (inbred).</title>
        <authorList>
            <person name="Mitreva M."/>
        </authorList>
    </citation>
    <scope>NUCLEOTIDE SEQUENCE [LARGE SCALE GENOMIC DNA]</scope>
    <source>
        <strain evidence="2 3">S</strain>
    </source>
</reference>
<sequence length="154" mass="16962">MCLFDSGAPETWLYLARRQMGDLSAKINGDHRLAELSRRCKNRLRLFMAADPESRPLYFANGDFAKTVADIIASPRSTKYTACGSKDTHLAEFSDTPPLLVDSRPTAVKQTIPLLALKSPCGPPPQPPPRPQLRGHTRSASLDMMKNIQLAQTG</sequence>
<evidence type="ECO:0000313" key="2">
    <source>
        <dbReference type="EMBL" id="PIO77343.1"/>
    </source>
</evidence>
<keyword evidence="3" id="KW-1185">Reference proteome</keyword>
<protein>
    <submittedName>
        <fullName evidence="2">Uncharacterized protein</fullName>
    </submittedName>
</protein>
<dbReference type="Proteomes" id="UP000230423">
    <property type="component" value="Unassembled WGS sequence"/>
</dbReference>
<feature type="compositionally biased region" description="Pro residues" evidence="1">
    <location>
        <begin position="121"/>
        <end position="131"/>
    </location>
</feature>
<dbReference type="OrthoDB" id="10045710at2759"/>
<gene>
    <name evidence="2" type="ORF">TELCIR_00529</name>
</gene>